<evidence type="ECO:0000256" key="1">
    <source>
        <dbReference type="ARBA" id="ARBA00010718"/>
    </source>
</evidence>
<keyword evidence="4" id="KW-0862">Zinc</keyword>
<keyword evidence="3" id="KW-0479">Metal-binding</keyword>
<dbReference type="Pfam" id="PF00194">
    <property type="entry name" value="Carb_anhydrase"/>
    <property type="match status" value="1"/>
</dbReference>
<dbReference type="InterPro" id="IPR036398">
    <property type="entry name" value="CA_dom_sf"/>
</dbReference>
<comment type="caution">
    <text evidence="9">The sequence shown here is derived from an EMBL/GenBank/DDBJ whole genome shotgun (WGS) entry which is preliminary data.</text>
</comment>
<dbReference type="PANTHER" id="PTHR18952:SF265">
    <property type="entry name" value="CARBONIC ANHYDRASE"/>
    <property type="match status" value="1"/>
</dbReference>
<dbReference type="GO" id="GO:0004089">
    <property type="term" value="F:carbonate dehydratase activity"/>
    <property type="evidence" value="ECO:0007669"/>
    <property type="project" value="UniProtKB-EC"/>
</dbReference>
<dbReference type="Proteomes" id="UP000078544">
    <property type="component" value="Unassembled WGS sequence"/>
</dbReference>
<dbReference type="InterPro" id="IPR001148">
    <property type="entry name" value="CA_dom"/>
</dbReference>
<gene>
    <name evidence="9" type="ORF">AAL_06182</name>
</gene>
<sequence>MFTKAFVALLALGAQQVLAHPFDADFDIEGRSADHGVIDYGDETGKAWGGLCANGTQQSPIDIESKNIRKWPAMHVHFNWPVGGATIKNHGPAIYIEKFAKPGSVVLANNEYELKQFHFHTPSEHWIDGVGGEMEVHFVHLNPKGHAAVIGAIIDVADGTTKRANPAIEAALAKATSVPKKDMTSDTRGINLEDLGKVLGSAPFRTYTGSLTTHPCTEGVKWFVSEKRLYATQDTINAAKGVMGMNARWPTNRDTKPKFI</sequence>
<dbReference type="Gene3D" id="3.10.200.10">
    <property type="entry name" value="Alpha carbonic anhydrase"/>
    <property type="match status" value="1"/>
</dbReference>
<reference evidence="9 10" key="1">
    <citation type="journal article" date="2016" name="Genome Biol. Evol.">
        <title>Divergent and convergent evolution of fungal pathogenicity.</title>
        <authorList>
            <person name="Shang Y."/>
            <person name="Xiao G."/>
            <person name="Zheng P."/>
            <person name="Cen K."/>
            <person name="Zhan S."/>
            <person name="Wang C."/>
        </authorList>
    </citation>
    <scope>NUCLEOTIDE SEQUENCE [LARGE SCALE GENOMIC DNA]</scope>
    <source>
        <strain evidence="9 10">RCEF 2490</strain>
    </source>
</reference>
<comment type="catalytic activity">
    <reaction evidence="6">
        <text>hydrogencarbonate + H(+) = CO2 + H2O</text>
        <dbReference type="Rhea" id="RHEA:10748"/>
        <dbReference type="ChEBI" id="CHEBI:15377"/>
        <dbReference type="ChEBI" id="CHEBI:15378"/>
        <dbReference type="ChEBI" id="CHEBI:16526"/>
        <dbReference type="ChEBI" id="CHEBI:17544"/>
        <dbReference type="EC" id="4.2.1.1"/>
    </reaction>
</comment>
<dbReference type="GO" id="GO:0008270">
    <property type="term" value="F:zinc ion binding"/>
    <property type="evidence" value="ECO:0007669"/>
    <property type="project" value="InterPro"/>
</dbReference>
<evidence type="ECO:0000313" key="9">
    <source>
        <dbReference type="EMBL" id="KZZ92556.1"/>
    </source>
</evidence>
<organism evidence="9 10">
    <name type="scientific">Moelleriella libera RCEF 2490</name>
    <dbReference type="NCBI Taxonomy" id="1081109"/>
    <lineage>
        <taxon>Eukaryota</taxon>
        <taxon>Fungi</taxon>
        <taxon>Dikarya</taxon>
        <taxon>Ascomycota</taxon>
        <taxon>Pezizomycotina</taxon>
        <taxon>Sordariomycetes</taxon>
        <taxon>Hypocreomycetidae</taxon>
        <taxon>Hypocreales</taxon>
        <taxon>Clavicipitaceae</taxon>
        <taxon>Moelleriella</taxon>
    </lineage>
</organism>
<keyword evidence="10" id="KW-1185">Reference proteome</keyword>
<dbReference type="PANTHER" id="PTHR18952">
    <property type="entry name" value="CARBONIC ANHYDRASE"/>
    <property type="match status" value="1"/>
</dbReference>
<name>A0A167ZEK5_9HYPO</name>
<keyword evidence="7" id="KW-0732">Signal</keyword>
<feature type="chain" id="PRO_5007894979" description="carbonic anhydrase" evidence="7">
    <location>
        <begin position="20"/>
        <end position="260"/>
    </location>
</feature>
<comment type="similarity">
    <text evidence="1">Belongs to the alpha-carbonic anhydrase family.</text>
</comment>
<protein>
    <recommendedName>
        <fullName evidence="2">carbonic anhydrase</fullName>
        <ecNumber evidence="2">4.2.1.1</ecNumber>
    </recommendedName>
</protein>
<evidence type="ECO:0000256" key="2">
    <source>
        <dbReference type="ARBA" id="ARBA00012925"/>
    </source>
</evidence>
<proteinExistence type="inferred from homology"/>
<dbReference type="CDD" id="cd03124">
    <property type="entry name" value="alpha_CA_prokaryotic_like"/>
    <property type="match status" value="1"/>
</dbReference>
<feature type="signal peptide" evidence="7">
    <location>
        <begin position="1"/>
        <end position="19"/>
    </location>
</feature>
<dbReference type="EC" id="4.2.1.1" evidence="2"/>
<accession>A0A167ZEK5</accession>
<evidence type="ECO:0000259" key="8">
    <source>
        <dbReference type="PROSITE" id="PS51144"/>
    </source>
</evidence>
<dbReference type="InterPro" id="IPR023561">
    <property type="entry name" value="Carbonic_anhydrase_a-class"/>
</dbReference>
<dbReference type="SUPFAM" id="SSF51069">
    <property type="entry name" value="Carbonic anhydrase"/>
    <property type="match status" value="1"/>
</dbReference>
<dbReference type="InterPro" id="IPR041891">
    <property type="entry name" value="Alpha_CA_prokaryot-like"/>
</dbReference>
<feature type="domain" description="Alpha-carbonic anhydrase" evidence="8">
    <location>
        <begin position="36"/>
        <end position="260"/>
    </location>
</feature>
<evidence type="ECO:0000313" key="10">
    <source>
        <dbReference type="Proteomes" id="UP000078544"/>
    </source>
</evidence>
<dbReference type="OrthoDB" id="429145at2759"/>
<evidence type="ECO:0000256" key="5">
    <source>
        <dbReference type="ARBA" id="ARBA00023239"/>
    </source>
</evidence>
<dbReference type="EMBL" id="AZGY01000015">
    <property type="protein sequence ID" value="KZZ92556.1"/>
    <property type="molecule type" value="Genomic_DNA"/>
</dbReference>
<keyword evidence="5" id="KW-0456">Lyase</keyword>
<dbReference type="PROSITE" id="PS51144">
    <property type="entry name" value="ALPHA_CA_2"/>
    <property type="match status" value="1"/>
</dbReference>
<evidence type="ECO:0000256" key="4">
    <source>
        <dbReference type="ARBA" id="ARBA00022833"/>
    </source>
</evidence>
<dbReference type="STRING" id="1081109.A0A167ZEK5"/>
<dbReference type="SMART" id="SM01057">
    <property type="entry name" value="Carb_anhydrase"/>
    <property type="match status" value="1"/>
</dbReference>
<evidence type="ECO:0000256" key="7">
    <source>
        <dbReference type="SAM" id="SignalP"/>
    </source>
</evidence>
<dbReference type="AlphaFoldDB" id="A0A167ZEK5"/>
<evidence type="ECO:0000256" key="6">
    <source>
        <dbReference type="ARBA" id="ARBA00048348"/>
    </source>
</evidence>
<evidence type="ECO:0000256" key="3">
    <source>
        <dbReference type="ARBA" id="ARBA00022723"/>
    </source>
</evidence>